<dbReference type="Pfam" id="PF13400">
    <property type="entry name" value="Tad"/>
    <property type="match status" value="1"/>
</dbReference>
<evidence type="ECO:0000259" key="1">
    <source>
        <dbReference type="Pfam" id="PF13400"/>
    </source>
</evidence>
<dbReference type="InterPro" id="IPR028087">
    <property type="entry name" value="Tad_N"/>
</dbReference>
<sequence length="98" mass="9598">MVAVLLCITGAGAYIGSVVVARHRAQAAADLAALAAAARLPAGAEAACVRASAIARTMRVDDVGCRVDDLDVVVTVRVAVAFGGVAQAAARAGPVDAA</sequence>
<accession>A0A0E4H1N4</accession>
<proteinExistence type="predicted"/>
<gene>
    <name evidence="2" type="ORF">BN1232_05409</name>
</gene>
<reference evidence="2 3" key="1">
    <citation type="submission" date="2015-03" db="EMBL/GenBank/DDBJ databases">
        <authorList>
            <person name="Urmite Genomes"/>
        </authorList>
    </citation>
    <scope>NUCLEOTIDE SEQUENCE [LARGE SCALE GENOMIC DNA]</scope>
    <source>
        <strain evidence="2 3">CSUR P1491</strain>
    </source>
</reference>
<dbReference type="EMBL" id="CTEE01000001">
    <property type="protein sequence ID" value="CQD21875.1"/>
    <property type="molecule type" value="Genomic_DNA"/>
</dbReference>
<protein>
    <recommendedName>
        <fullName evidence="1">Putative Flp pilus-assembly TadG-like N-terminal domain-containing protein</fullName>
    </recommendedName>
</protein>
<organism evidence="2 3">
    <name type="scientific">Mycobacterium lentiflavum</name>
    <dbReference type="NCBI Taxonomy" id="141349"/>
    <lineage>
        <taxon>Bacteria</taxon>
        <taxon>Bacillati</taxon>
        <taxon>Actinomycetota</taxon>
        <taxon>Actinomycetes</taxon>
        <taxon>Mycobacteriales</taxon>
        <taxon>Mycobacteriaceae</taxon>
        <taxon>Mycobacterium</taxon>
        <taxon>Mycobacterium simiae complex</taxon>
    </lineage>
</organism>
<dbReference type="NCBIfam" id="TIGR03816">
    <property type="entry name" value="tadE_like_DECH"/>
    <property type="match status" value="1"/>
</dbReference>
<dbReference type="AlphaFoldDB" id="A0A0E4H1N4"/>
<evidence type="ECO:0000313" key="3">
    <source>
        <dbReference type="Proteomes" id="UP000199251"/>
    </source>
</evidence>
<dbReference type="InterPro" id="IPR021202">
    <property type="entry name" value="Rv3654c-like"/>
</dbReference>
<dbReference type="Proteomes" id="UP000199251">
    <property type="component" value="Unassembled WGS sequence"/>
</dbReference>
<feature type="domain" description="Putative Flp pilus-assembly TadG-like N-terminal" evidence="1">
    <location>
        <begin position="1"/>
        <end position="38"/>
    </location>
</feature>
<name>A0A0E4H1N4_MYCLN</name>
<evidence type="ECO:0000313" key="2">
    <source>
        <dbReference type="EMBL" id="CQD21875.1"/>
    </source>
</evidence>
<dbReference type="STRING" id="141349.BN1232_05409"/>